<organism evidence="1">
    <name type="scientific">marine sediment metagenome</name>
    <dbReference type="NCBI Taxonomy" id="412755"/>
    <lineage>
        <taxon>unclassified sequences</taxon>
        <taxon>metagenomes</taxon>
        <taxon>ecological metagenomes</taxon>
    </lineage>
</organism>
<gene>
    <name evidence="1" type="ORF">LCGC14_0651460</name>
</gene>
<accession>A0A0F9R1C4</accession>
<sequence>MSGHGNPTQEARDYEIDKALMAGRVIVYGTPTMLQLDLDSMEQYTKAVSLITHFKSHLGIPSVFWTESKSGNRHIYIHLNDPMPREDRIAWQGFLGSDRVREALNYLWIRDGMTPECFLVENAGYVLHILKL</sequence>
<dbReference type="EMBL" id="LAZR01001215">
    <property type="protein sequence ID" value="KKN48559.1"/>
    <property type="molecule type" value="Genomic_DNA"/>
</dbReference>
<protein>
    <submittedName>
        <fullName evidence="1">Uncharacterized protein</fullName>
    </submittedName>
</protein>
<name>A0A0F9R1C4_9ZZZZ</name>
<proteinExistence type="predicted"/>
<comment type="caution">
    <text evidence="1">The sequence shown here is derived from an EMBL/GenBank/DDBJ whole genome shotgun (WGS) entry which is preliminary data.</text>
</comment>
<reference evidence="1" key="1">
    <citation type="journal article" date="2015" name="Nature">
        <title>Complex archaea that bridge the gap between prokaryotes and eukaryotes.</title>
        <authorList>
            <person name="Spang A."/>
            <person name="Saw J.H."/>
            <person name="Jorgensen S.L."/>
            <person name="Zaremba-Niedzwiedzka K."/>
            <person name="Martijn J."/>
            <person name="Lind A.E."/>
            <person name="van Eijk R."/>
            <person name="Schleper C."/>
            <person name="Guy L."/>
            <person name="Ettema T.J."/>
        </authorList>
    </citation>
    <scope>NUCLEOTIDE SEQUENCE</scope>
</reference>
<evidence type="ECO:0000313" key="1">
    <source>
        <dbReference type="EMBL" id="KKN48559.1"/>
    </source>
</evidence>
<dbReference type="AlphaFoldDB" id="A0A0F9R1C4"/>